<evidence type="ECO:0000256" key="2">
    <source>
        <dbReference type="ARBA" id="ARBA00022737"/>
    </source>
</evidence>
<dbReference type="GeneID" id="104599339"/>
<dbReference type="Pfam" id="PF13041">
    <property type="entry name" value="PPR_2"/>
    <property type="match status" value="1"/>
</dbReference>
<keyword evidence="4" id="KW-1185">Reference proteome</keyword>
<dbReference type="PANTHER" id="PTHR47447:SF28">
    <property type="entry name" value="PENTACOTRIPEPTIDE-REPEAT REGION OF PRORP DOMAIN-CONTAINING PROTEIN"/>
    <property type="match status" value="1"/>
</dbReference>
<evidence type="ECO:0000313" key="4">
    <source>
        <dbReference type="Proteomes" id="UP000189703"/>
    </source>
</evidence>
<name>A0A1U8A1S5_NELNU</name>
<dbReference type="InterPro" id="IPR002885">
    <property type="entry name" value="PPR_rpt"/>
</dbReference>
<dbReference type="FunCoup" id="A0A1U8A1S5">
    <property type="interactions" value="1089"/>
</dbReference>
<dbReference type="eggNOG" id="KOG4197">
    <property type="taxonomic scope" value="Eukaryota"/>
</dbReference>
<evidence type="ECO:0000313" key="5">
    <source>
        <dbReference type="RefSeq" id="XP_010260148.1"/>
    </source>
</evidence>
<dbReference type="Proteomes" id="UP000189703">
    <property type="component" value="Unplaced"/>
</dbReference>
<dbReference type="Pfam" id="PF17177">
    <property type="entry name" value="PPR_long"/>
    <property type="match status" value="1"/>
</dbReference>
<dbReference type="KEGG" id="nnu:104599339"/>
<dbReference type="Pfam" id="PF13812">
    <property type="entry name" value="PPR_3"/>
    <property type="match status" value="1"/>
</dbReference>
<dbReference type="PROSITE" id="PS51375">
    <property type="entry name" value="PPR"/>
    <property type="match status" value="7"/>
</dbReference>
<sequence length="857" mass="95618">MKELVIIGSCMLLPPSPSPTPHHSTKQKHSSLSPTRLSPAKLSCSSVDSTAAPRPPLLTSVRQDLTPRHRNRLKYYADLASKLAEDGKLEDFLMIAETVLVSGTPHWQFVASLSVKLVSAGVSGFLRDGKRQTFIDFFYRVDKLGLRPSALIDGSGRKLLARECRRLADDGKLEDVVGLMEILSGFGFSIKEFVDPFRIVNMCVERCDPDMAIRYACIVPHAHVIFSYAIHEFGKKRDLMSALNVFDASKCNSNGPNMYTWRAMIDACGHCGDYLKSRYIYEELLTQKVTPNIYVFNSIMNVNAKDLSFTLHVYKQMQNLGVSADVTSYNILLKACCLAERVDLAQKIYIEMEHKASTGELKLDVFTYSTIIKAFADAKMWQMALKVKEDMLSSGVTPNMFTWSSLLSACANVGLVGKAIQVFEEMLQAGCEPNSQSCNILLHACVEAYQYDRAFRMFQLWKESGIQKIFQSKESSASTGNLVTEGAGENYNMPSDISDTEHLCIDKVVPFTPTTATYNILMKACGTDYCRAKDLMDEMKLAGLSPNHISWSILIDVRGRSGDVGGALQALKIMREAGPEPDVIAYTTAIKACVKNKNLKVAFSLFEEMKRYGLKPNLVTYNTLLRARRRYGSLHEVQQCLAIYQDMRKAGYSANDYFLKELIEEWCEGVIQDNNQDQSLLRLGSSCNKSGIEKPQSLLLEVVAAHLQKDIADNLVVDLRGLTKVEARIVILAVLRMMKERCTLGHAIKDDMVIILGVRKEGVGAANHEVEVQNVIIKLLRDELGLEVVGAGSRIPHVKHDVGSSVRIDLDHGNLGKNGLLVECESLARRPVVLQRLKVTKKSLYYWLQRSIGATRR</sequence>
<dbReference type="InterPro" id="IPR011990">
    <property type="entry name" value="TPR-like_helical_dom_sf"/>
</dbReference>
<dbReference type="OrthoDB" id="185373at2759"/>
<dbReference type="InterPro" id="IPR033443">
    <property type="entry name" value="PROP1-like_PPR_dom"/>
</dbReference>
<organism evidence="4 5">
    <name type="scientific">Nelumbo nucifera</name>
    <name type="common">Sacred lotus</name>
    <dbReference type="NCBI Taxonomy" id="4432"/>
    <lineage>
        <taxon>Eukaryota</taxon>
        <taxon>Viridiplantae</taxon>
        <taxon>Streptophyta</taxon>
        <taxon>Embryophyta</taxon>
        <taxon>Tracheophyta</taxon>
        <taxon>Spermatophyta</taxon>
        <taxon>Magnoliopsida</taxon>
        <taxon>Proteales</taxon>
        <taxon>Nelumbonaceae</taxon>
        <taxon>Nelumbo</taxon>
    </lineage>
</organism>
<keyword evidence="2" id="KW-0677">Repeat</keyword>
<feature type="region of interest" description="Disordered" evidence="3">
    <location>
        <begin position="12"/>
        <end position="63"/>
    </location>
</feature>
<dbReference type="Pfam" id="PF01535">
    <property type="entry name" value="PPR"/>
    <property type="match status" value="1"/>
</dbReference>
<reference evidence="5" key="1">
    <citation type="submission" date="2025-08" db="UniProtKB">
        <authorList>
            <consortium name="RefSeq"/>
        </authorList>
    </citation>
    <scope>IDENTIFICATION</scope>
</reference>
<dbReference type="OMA" id="NLIVEWC"/>
<dbReference type="Gene3D" id="1.25.40.10">
    <property type="entry name" value="Tetratricopeptide repeat domain"/>
    <property type="match status" value="3"/>
</dbReference>
<evidence type="ECO:0000256" key="3">
    <source>
        <dbReference type="SAM" id="MobiDB-lite"/>
    </source>
</evidence>
<comment type="similarity">
    <text evidence="1">Belongs to the PPR family. P subfamily.</text>
</comment>
<dbReference type="AlphaFoldDB" id="A0A1U8A1S5"/>
<gene>
    <name evidence="5" type="primary">LOC104599339</name>
</gene>
<dbReference type="STRING" id="4432.A0A1U8A1S5"/>
<dbReference type="RefSeq" id="XP_010260148.1">
    <property type="nucleotide sequence ID" value="XM_010261846.2"/>
</dbReference>
<dbReference type="NCBIfam" id="TIGR00756">
    <property type="entry name" value="PPR"/>
    <property type="match status" value="6"/>
</dbReference>
<dbReference type="PANTHER" id="PTHR47447">
    <property type="entry name" value="OS03G0856100 PROTEIN"/>
    <property type="match status" value="1"/>
</dbReference>
<accession>A0A1U8A1S5</accession>
<proteinExistence type="inferred from homology"/>
<protein>
    <submittedName>
        <fullName evidence="5">Pentatricopeptide repeat-containing protein At5g02830, chloroplastic isoform X1</fullName>
    </submittedName>
</protein>
<evidence type="ECO:0000256" key="1">
    <source>
        <dbReference type="ARBA" id="ARBA00007626"/>
    </source>
</evidence>